<feature type="non-terminal residue" evidence="2">
    <location>
        <position position="119"/>
    </location>
</feature>
<dbReference type="GO" id="GO:0046872">
    <property type="term" value="F:metal ion binding"/>
    <property type="evidence" value="ECO:0007669"/>
    <property type="project" value="InterPro"/>
</dbReference>
<dbReference type="GO" id="GO:0031419">
    <property type="term" value="F:cobalamin binding"/>
    <property type="evidence" value="ECO:0007669"/>
    <property type="project" value="InterPro"/>
</dbReference>
<dbReference type="InterPro" id="IPR006158">
    <property type="entry name" value="Cobalamin-bd"/>
</dbReference>
<dbReference type="AlphaFoldDB" id="A0A382HED8"/>
<evidence type="ECO:0000313" key="2">
    <source>
        <dbReference type="EMBL" id="SVB85522.1"/>
    </source>
</evidence>
<dbReference type="EMBL" id="UINC01060720">
    <property type="protein sequence ID" value="SVB85522.1"/>
    <property type="molecule type" value="Genomic_DNA"/>
</dbReference>
<feature type="domain" description="B12-binding" evidence="1">
    <location>
        <begin position="1"/>
        <end position="119"/>
    </location>
</feature>
<organism evidence="2">
    <name type="scientific">marine metagenome</name>
    <dbReference type="NCBI Taxonomy" id="408172"/>
    <lineage>
        <taxon>unclassified sequences</taxon>
        <taxon>metagenomes</taxon>
        <taxon>ecological metagenomes</taxon>
    </lineage>
</organism>
<gene>
    <name evidence="2" type="ORF">METZ01_LOCUS238376</name>
</gene>
<dbReference type="PROSITE" id="PS51332">
    <property type="entry name" value="B12_BINDING"/>
    <property type="match status" value="1"/>
</dbReference>
<evidence type="ECO:0000259" key="1">
    <source>
        <dbReference type="PROSITE" id="PS51332"/>
    </source>
</evidence>
<dbReference type="Pfam" id="PF02310">
    <property type="entry name" value="B12-binding"/>
    <property type="match status" value="1"/>
</dbReference>
<dbReference type="Gene3D" id="3.40.50.280">
    <property type="entry name" value="Cobalamin-binding domain"/>
    <property type="match status" value="1"/>
</dbReference>
<protein>
    <recommendedName>
        <fullName evidence="1">B12-binding domain-containing protein</fullName>
    </recommendedName>
</protein>
<proteinExistence type="predicted"/>
<name>A0A382HED8_9ZZZZ</name>
<accession>A0A382HED8</accession>
<reference evidence="2" key="1">
    <citation type="submission" date="2018-05" db="EMBL/GenBank/DDBJ databases">
        <authorList>
            <person name="Lanie J.A."/>
            <person name="Ng W.-L."/>
            <person name="Kazmierczak K.M."/>
            <person name="Andrzejewski T.M."/>
            <person name="Davidsen T.M."/>
            <person name="Wayne K.J."/>
            <person name="Tettelin H."/>
            <person name="Glass J.I."/>
            <person name="Rusch D."/>
            <person name="Podicherti R."/>
            <person name="Tsui H.-C.T."/>
            <person name="Winkler M.E."/>
        </authorList>
    </citation>
    <scope>NUCLEOTIDE SEQUENCE</scope>
</reference>
<sequence length="119" mass="13161">MIASYLNNKGYNADVLDCEVNQLTQEESAEKIRDLSPRIICMVVYGQQPSASAQNMHGAEKLMQNLKGLNITRIYVGIAPSALPERIISHDKEVLVCRGEGPKTLEHLLSVKDHTSPTD</sequence>